<protein>
    <submittedName>
        <fullName evidence="1">Uncharacterized protein</fullName>
    </submittedName>
</protein>
<sequence length="427" mass="48203">MSHTRLVRDSYALLTQQDPACVWVTDSEGVGSTKTGLAGIPTEFAIVLLHDPSKEYSGFFRYAQHPNAASIVREVKAKQIIRSRMGGGWSVFLTGLVRGLFDNQHKQDRGLTVEEYRRQLYGTLVFDEDTAVVVKWGYTKLDIDTASIATKFPVVDLLHLFRYCTNLGHLMTLSKVWEGFHPGQDVDLRWHLALGDARATSNLAQIFIQEMGEVPEEGEDLTYRLDEGDIGQVGGDGSRWMCGCWCMKIVDSSRSSLGWPSTTKLSAIIRYGFYIQISRLPTCDDSRLETYHELRACHPKATLTFYAPIDPVTNKRCRLEFSKINLVRGLKRIAAGCMRRKLHNKDLDKTDTKWDVEEVAALIKYMITRSGGYDDILADQIDCNGKGCIVKLPRKAPRIWGPDHKAEDLNSFSQPQHMSIIIKVPIK</sequence>
<dbReference type="AlphaFoldDB" id="A0A6A6ZN38"/>
<evidence type="ECO:0000313" key="2">
    <source>
        <dbReference type="Proteomes" id="UP000799424"/>
    </source>
</evidence>
<name>A0A6A6ZN38_9PLEO</name>
<dbReference type="Proteomes" id="UP000799424">
    <property type="component" value="Unassembled WGS sequence"/>
</dbReference>
<gene>
    <name evidence="1" type="ORF">CC86DRAFT_410120</name>
</gene>
<proteinExistence type="predicted"/>
<evidence type="ECO:0000313" key="1">
    <source>
        <dbReference type="EMBL" id="KAF2822521.1"/>
    </source>
</evidence>
<accession>A0A6A6ZN38</accession>
<organism evidence="1 2">
    <name type="scientific">Ophiobolus disseminans</name>
    <dbReference type="NCBI Taxonomy" id="1469910"/>
    <lineage>
        <taxon>Eukaryota</taxon>
        <taxon>Fungi</taxon>
        <taxon>Dikarya</taxon>
        <taxon>Ascomycota</taxon>
        <taxon>Pezizomycotina</taxon>
        <taxon>Dothideomycetes</taxon>
        <taxon>Pleosporomycetidae</taxon>
        <taxon>Pleosporales</taxon>
        <taxon>Pleosporineae</taxon>
        <taxon>Phaeosphaeriaceae</taxon>
        <taxon>Ophiobolus</taxon>
    </lineage>
</organism>
<dbReference type="EMBL" id="MU006234">
    <property type="protein sequence ID" value="KAF2822521.1"/>
    <property type="molecule type" value="Genomic_DNA"/>
</dbReference>
<keyword evidence="2" id="KW-1185">Reference proteome</keyword>
<reference evidence="1" key="1">
    <citation type="journal article" date="2020" name="Stud. Mycol.">
        <title>101 Dothideomycetes genomes: a test case for predicting lifestyles and emergence of pathogens.</title>
        <authorList>
            <person name="Haridas S."/>
            <person name="Albert R."/>
            <person name="Binder M."/>
            <person name="Bloem J."/>
            <person name="Labutti K."/>
            <person name="Salamov A."/>
            <person name="Andreopoulos B."/>
            <person name="Baker S."/>
            <person name="Barry K."/>
            <person name="Bills G."/>
            <person name="Bluhm B."/>
            <person name="Cannon C."/>
            <person name="Castanera R."/>
            <person name="Culley D."/>
            <person name="Daum C."/>
            <person name="Ezra D."/>
            <person name="Gonzalez J."/>
            <person name="Henrissat B."/>
            <person name="Kuo A."/>
            <person name="Liang C."/>
            <person name="Lipzen A."/>
            <person name="Lutzoni F."/>
            <person name="Magnuson J."/>
            <person name="Mondo S."/>
            <person name="Nolan M."/>
            <person name="Ohm R."/>
            <person name="Pangilinan J."/>
            <person name="Park H.-J."/>
            <person name="Ramirez L."/>
            <person name="Alfaro M."/>
            <person name="Sun H."/>
            <person name="Tritt A."/>
            <person name="Yoshinaga Y."/>
            <person name="Zwiers L.-H."/>
            <person name="Turgeon B."/>
            <person name="Goodwin S."/>
            <person name="Spatafora J."/>
            <person name="Crous P."/>
            <person name="Grigoriev I."/>
        </authorList>
    </citation>
    <scope>NUCLEOTIDE SEQUENCE</scope>
    <source>
        <strain evidence="1">CBS 113818</strain>
    </source>
</reference>